<dbReference type="Proteomes" id="UP000314294">
    <property type="component" value="Unassembled WGS sequence"/>
</dbReference>
<keyword evidence="2" id="KW-1185">Reference proteome</keyword>
<evidence type="ECO:0000313" key="2">
    <source>
        <dbReference type="Proteomes" id="UP000314294"/>
    </source>
</evidence>
<reference evidence="1 2" key="1">
    <citation type="submission" date="2019-03" db="EMBL/GenBank/DDBJ databases">
        <title>First draft genome of Liparis tanakae, snailfish: a comprehensive survey of snailfish specific genes.</title>
        <authorList>
            <person name="Kim W."/>
            <person name="Song I."/>
            <person name="Jeong J.-H."/>
            <person name="Kim D."/>
            <person name="Kim S."/>
            <person name="Ryu S."/>
            <person name="Song J.Y."/>
            <person name="Lee S.K."/>
        </authorList>
    </citation>
    <scope>NUCLEOTIDE SEQUENCE [LARGE SCALE GENOMIC DNA]</scope>
    <source>
        <tissue evidence="1">Muscle</tissue>
    </source>
</reference>
<comment type="caution">
    <text evidence="1">The sequence shown here is derived from an EMBL/GenBank/DDBJ whole genome shotgun (WGS) entry which is preliminary data.</text>
</comment>
<proteinExistence type="predicted"/>
<dbReference type="AlphaFoldDB" id="A0A4Z2HAD8"/>
<evidence type="ECO:0000313" key="1">
    <source>
        <dbReference type="EMBL" id="TNN62779.1"/>
    </source>
</evidence>
<dbReference type="EMBL" id="SRLO01000286">
    <property type="protein sequence ID" value="TNN62779.1"/>
    <property type="molecule type" value="Genomic_DNA"/>
</dbReference>
<protein>
    <submittedName>
        <fullName evidence="1">Uncharacterized protein</fullName>
    </submittedName>
</protein>
<organism evidence="1 2">
    <name type="scientific">Liparis tanakae</name>
    <name type="common">Tanaka's snailfish</name>
    <dbReference type="NCBI Taxonomy" id="230148"/>
    <lineage>
        <taxon>Eukaryota</taxon>
        <taxon>Metazoa</taxon>
        <taxon>Chordata</taxon>
        <taxon>Craniata</taxon>
        <taxon>Vertebrata</taxon>
        <taxon>Euteleostomi</taxon>
        <taxon>Actinopterygii</taxon>
        <taxon>Neopterygii</taxon>
        <taxon>Teleostei</taxon>
        <taxon>Neoteleostei</taxon>
        <taxon>Acanthomorphata</taxon>
        <taxon>Eupercaria</taxon>
        <taxon>Perciformes</taxon>
        <taxon>Cottioidei</taxon>
        <taxon>Cottales</taxon>
        <taxon>Liparidae</taxon>
        <taxon>Liparis</taxon>
    </lineage>
</organism>
<sequence length="77" mass="7943">MAMQLDAVVAVELDGSPVAVVGDQQGALLQAALAVGLGGNAELGDVLVQVLLHRRTLRLRPGPLQDAALSCKQEEEG</sequence>
<name>A0A4Z2HAD8_9TELE</name>
<accession>A0A4Z2HAD8</accession>
<gene>
    <name evidence="1" type="ORF">EYF80_027005</name>
</gene>